<evidence type="ECO:0000313" key="2">
    <source>
        <dbReference type="Proteomes" id="UP000515154"/>
    </source>
</evidence>
<dbReference type="InterPro" id="IPR036388">
    <property type="entry name" value="WH-like_DNA-bd_sf"/>
</dbReference>
<dbReference type="AlphaFoldDB" id="A0A6P7U656"/>
<dbReference type="Gene3D" id="1.10.10.10">
    <property type="entry name" value="Winged helix-like DNA-binding domain superfamily/Winged helix DNA-binding domain"/>
    <property type="match status" value="1"/>
</dbReference>
<dbReference type="GO" id="GO:0003677">
    <property type="term" value="F:DNA binding"/>
    <property type="evidence" value="ECO:0007669"/>
    <property type="project" value="InterPro"/>
</dbReference>
<evidence type="ECO:0000259" key="1">
    <source>
        <dbReference type="Pfam" id="PF01498"/>
    </source>
</evidence>
<gene>
    <name evidence="3" type="primary">LOC115231043</name>
</gene>
<dbReference type="Pfam" id="PF13551">
    <property type="entry name" value="HTH_29"/>
    <property type="match status" value="1"/>
</dbReference>
<keyword evidence="2" id="KW-1185">Reference proteome</keyword>
<feature type="domain" description="Transposase Tc1-like" evidence="1">
    <location>
        <begin position="71"/>
        <end position="143"/>
    </location>
</feature>
<reference evidence="3" key="1">
    <citation type="submission" date="2025-08" db="UniProtKB">
        <authorList>
            <consortium name="RefSeq"/>
        </authorList>
    </citation>
    <scope>IDENTIFICATION</scope>
</reference>
<dbReference type="Proteomes" id="UP000515154">
    <property type="component" value="Unplaced"/>
</dbReference>
<dbReference type="KEGG" id="osn:115231043"/>
<dbReference type="SUPFAM" id="SSF46689">
    <property type="entry name" value="Homeodomain-like"/>
    <property type="match status" value="1"/>
</dbReference>
<organism evidence="2 3">
    <name type="scientific">Octopus sinensis</name>
    <name type="common">East Asian common octopus</name>
    <dbReference type="NCBI Taxonomy" id="2607531"/>
    <lineage>
        <taxon>Eukaryota</taxon>
        <taxon>Metazoa</taxon>
        <taxon>Spiralia</taxon>
        <taxon>Lophotrochozoa</taxon>
        <taxon>Mollusca</taxon>
        <taxon>Cephalopoda</taxon>
        <taxon>Coleoidea</taxon>
        <taxon>Octopodiformes</taxon>
        <taxon>Octopoda</taxon>
        <taxon>Incirrata</taxon>
        <taxon>Octopodidae</taxon>
        <taxon>Octopus</taxon>
    </lineage>
</organism>
<dbReference type="GO" id="GO:0006313">
    <property type="term" value="P:DNA transposition"/>
    <property type="evidence" value="ECO:0007669"/>
    <property type="project" value="InterPro"/>
</dbReference>
<proteinExistence type="predicted"/>
<dbReference type="RefSeq" id="XP_029656997.1">
    <property type="nucleotide sequence ID" value="XM_029801137.1"/>
</dbReference>
<protein>
    <submittedName>
        <fullName evidence="3">Uncharacterized protein LOC115231043</fullName>
    </submittedName>
</protein>
<dbReference type="InterPro" id="IPR009057">
    <property type="entry name" value="Homeodomain-like_sf"/>
</dbReference>
<dbReference type="Pfam" id="PF01498">
    <property type="entry name" value="HTH_Tnp_Tc3_2"/>
    <property type="match status" value="1"/>
</dbReference>
<dbReference type="GO" id="GO:0015074">
    <property type="term" value="P:DNA integration"/>
    <property type="evidence" value="ECO:0007669"/>
    <property type="project" value="InterPro"/>
</dbReference>
<evidence type="ECO:0000313" key="3">
    <source>
        <dbReference type="RefSeq" id="XP_029656997.1"/>
    </source>
</evidence>
<sequence length="149" mass="16739">MSACESRPVSCDEKQKIVCLHQEGKSNSVIATTVGRSRSVVQGIVARFKSSGLINTKPQTGRPRETSTTQDRIIVRMSLRDWFKSAAEISREFSSTSDVNVSRKTVSRRLRGSGLLARAPAKKPLICKKNQRARLRFTHEYVDHEIKPL</sequence>
<dbReference type="InterPro" id="IPR002492">
    <property type="entry name" value="Transposase_Tc1-like"/>
</dbReference>
<name>A0A6P7U656_9MOLL</name>
<accession>A0A6P7U656</accession>